<sequence length="429" mass="47192">MSMIFSLLHEIEIPKFYRIQNHLCATHLTDVPAAVRSALTRPGTLDRIFPGATVCFTGSSREIANAVPILRTLAEEFRRVGANPVLVPAMGSHGGALAENQRAILTHYGITEASIGCPIHSSMDTVEVGKTPEGLSVHMDAFAVSCDLIVPVGRIKAHTQFHGSVESGIMKMITIGLGKQHGADLCHAFGMRALARYVPEFARVSLKNCNIPFGIGILENGVHDTYQIAAIPSEHIEEEEPELLKLAKSLMPSFPYDEIDIVMVDQMGKEISGDGMDTNVIGRDFFERGRRPGIQRIAVRDLSKKTGSNFYGIALADMVTRRLFDKISFEETYPNFITNVTPEGVTIPAVLASDKLCLQACIKTCTRKGPDFPRVAWIRDTLHLGEFYVSESLRRAPITEGYTCTFEDTPLHAEFDPDGNFLGFQHESA</sequence>
<feature type="domain" description="LarA-like N-terminal" evidence="1">
    <location>
        <begin position="60"/>
        <end position="180"/>
    </location>
</feature>
<dbReference type="AlphaFoldDB" id="A0A926D867"/>
<protein>
    <submittedName>
        <fullName evidence="2">DUF2088 domain-containing protein</fullName>
    </submittedName>
</protein>
<dbReference type="Proteomes" id="UP000651482">
    <property type="component" value="Unassembled WGS sequence"/>
</dbReference>
<dbReference type="GO" id="GO:0050043">
    <property type="term" value="F:lactate racemase activity"/>
    <property type="evidence" value="ECO:0007669"/>
    <property type="project" value="InterPro"/>
</dbReference>
<evidence type="ECO:0000313" key="3">
    <source>
        <dbReference type="Proteomes" id="UP000651482"/>
    </source>
</evidence>
<dbReference type="RefSeq" id="WP_249318501.1">
    <property type="nucleotide sequence ID" value="NZ_JACRSN010000004.1"/>
</dbReference>
<gene>
    <name evidence="2" type="ORF">IAG03_03865</name>
</gene>
<reference evidence="2" key="1">
    <citation type="submission" date="2020-08" db="EMBL/GenBank/DDBJ databases">
        <title>Genome public.</title>
        <authorList>
            <person name="Liu C."/>
            <person name="Sun Q."/>
        </authorList>
    </citation>
    <scope>NUCLEOTIDE SEQUENCE</scope>
    <source>
        <strain evidence="2">NSJ-40</strain>
    </source>
</reference>
<dbReference type="Gene3D" id="3.40.50.11440">
    <property type="match status" value="1"/>
</dbReference>
<accession>A0A926D867</accession>
<comment type="caution">
    <text evidence="2">The sequence shown here is derived from an EMBL/GenBank/DDBJ whole genome shotgun (WGS) entry which is preliminary data.</text>
</comment>
<keyword evidence="3" id="KW-1185">Reference proteome</keyword>
<dbReference type="Pfam" id="PF09861">
    <property type="entry name" value="Lar_N"/>
    <property type="match status" value="1"/>
</dbReference>
<evidence type="ECO:0000259" key="1">
    <source>
        <dbReference type="Pfam" id="PF09861"/>
    </source>
</evidence>
<evidence type="ECO:0000313" key="2">
    <source>
        <dbReference type="EMBL" id="MBC8533152.1"/>
    </source>
</evidence>
<name>A0A926D867_9FIRM</name>
<organism evidence="2 3">
    <name type="scientific">Yeguia hominis</name>
    <dbReference type="NCBI Taxonomy" id="2763662"/>
    <lineage>
        <taxon>Bacteria</taxon>
        <taxon>Bacillati</taxon>
        <taxon>Bacillota</taxon>
        <taxon>Clostridia</taxon>
        <taxon>Eubacteriales</taxon>
        <taxon>Yeguiaceae</taxon>
        <taxon>Yeguia</taxon>
    </lineage>
</organism>
<dbReference type="EMBL" id="JACRSN010000004">
    <property type="protein sequence ID" value="MBC8533152.1"/>
    <property type="molecule type" value="Genomic_DNA"/>
</dbReference>
<proteinExistence type="predicted"/>
<dbReference type="InterPro" id="IPR018657">
    <property type="entry name" value="LarA-like_N"/>
</dbReference>